<keyword evidence="11 15" id="KW-0106">Calcium</keyword>
<evidence type="ECO:0000313" key="20">
    <source>
        <dbReference type="Proteomes" id="UP000661280"/>
    </source>
</evidence>
<name>A0A7R7WA74_ASPKA</name>
<dbReference type="Gene3D" id="3.40.50.200">
    <property type="entry name" value="Peptidase S8/S53 domain"/>
    <property type="match status" value="1"/>
</dbReference>
<feature type="active site" description="Charge relay system" evidence="15">
    <location>
        <position position="316"/>
    </location>
</feature>
<dbReference type="AlphaFoldDB" id="A0A7R7WA74"/>
<feature type="binding site" evidence="15">
    <location>
        <position position="572"/>
    </location>
    <ligand>
        <name>Ca(2+)</name>
        <dbReference type="ChEBI" id="CHEBI:29108"/>
    </ligand>
</feature>
<dbReference type="CDD" id="cd04056">
    <property type="entry name" value="Peptidases_S53"/>
    <property type="match status" value="1"/>
</dbReference>
<dbReference type="Pfam" id="PF00082">
    <property type="entry name" value="Peptidase_S8"/>
    <property type="match status" value="1"/>
</dbReference>
<dbReference type="PANTHER" id="PTHR14218">
    <property type="entry name" value="PROTEASE S8 TRIPEPTIDYL PEPTIDASE I CLN2"/>
    <property type="match status" value="1"/>
</dbReference>
<keyword evidence="20" id="KW-1185">Reference proteome</keyword>
<evidence type="ECO:0000256" key="16">
    <source>
        <dbReference type="SAM" id="MobiDB-lite"/>
    </source>
</evidence>
<evidence type="ECO:0000256" key="1">
    <source>
        <dbReference type="ARBA" id="ARBA00001910"/>
    </source>
</evidence>
<dbReference type="GeneID" id="64960569"/>
<evidence type="ECO:0000256" key="7">
    <source>
        <dbReference type="ARBA" id="ARBA00022723"/>
    </source>
</evidence>
<keyword evidence="6 15" id="KW-0645">Protease</keyword>
<dbReference type="Proteomes" id="UP000661280">
    <property type="component" value="Chromosome 4"/>
</dbReference>
<evidence type="ECO:0000256" key="15">
    <source>
        <dbReference type="PROSITE-ProRule" id="PRU01032"/>
    </source>
</evidence>
<evidence type="ECO:0000256" key="12">
    <source>
        <dbReference type="ARBA" id="ARBA00023026"/>
    </source>
</evidence>
<dbReference type="GO" id="GO:0008240">
    <property type="term" value="F:tripeptidyl-peptidase activity"/>
    <property type="evidence" value="ECO:0007669"/>
    <property type="project" value="UniProtKB-EC"/>
</dbReference>
<keyword evidence="8 17" id="KW-0732">Signal</keyword>
<evidence type="ECO:0000256" key="2">
    <source>
        <dbReference type="ARBA" id="ARBA00002451"/>
    </source>
</evidence>
<dbReference type="PROSITE" id="PS00138">
    <property type="entry name" value="SUBTILASE_SER"/>
    <property type="match status" value="1"/>
</dbReference>
<evidence type="ECO:0000256" key="3">
    <source>
        <dbReference type="ARBA" id="ARBA00004239"/>
    </source>
</evidence>
<dbReference type="SMART" id="SM00944">
    <property type="entry name" value="Pro-kuma_activ"/>
    <property type="match status" value="1"/>
</dbReference>
<dbReference type="Pfam" id="PF09286">
    <property type="entry name" value="Pro-kuma_activ"/>
    <property type="match status" value="1"/>
</dbReference>
<dbReference type="EC" id="3.4.14.10" evidence="4"/>
<evidence type="ECO:0000256" key="5">
    <source>
        <dbReference type="ARBA" id="ARBA00022525"/>
    </source>
</evidence>
<evidence type="ECO:0000259" key="18">
    <source>
        <dbReference type="PROSITE" id="PS51695"/>
    </source>
</evidence>
<comment type="cofactor">
    <cofactor evidence="15">
        <name>Ca(2+)</name>
        <dbReference type="ChEBI" id="CHEBI:29108"/>
    </cofactor>
    <text evidence="15">Binds 1 Ca(2+) ion per subunit.</text>
</comment>
<feature type="active site" description="Charge relay system" evidence="15">
    <location>
        <position position="312"/>
    </location>
</feature>
<keyword evidence="7 15" id="KW-0479">Metal-binding</keyword>
<evidence type="ECO:0000256" key="8">
    <source>
        <dbReference type="ARBA" id="ARBA00022729"/>
    </source>
</evidence>
<dbReference type="InterPro" id="IPR030400">
    <property type="entry name" value="Sedolisin_dom"/>
</dbReference>
<dbReference type="InterPro" id="IPR000209">
    <property type="entry name" value="Peptidase_S8/S53_dom"/>
</dbReference>
<sequence length="635" mass="68377">MLSSFLSQGAAVSLALLSLLPSPVAAEIFEKLSGVPNGELQTSIPQTGPYTNAFLRLLPGWRYANNPHGNEVIRLQIALQQHDVAGFEQAVMDMSTPGHADYGKHFRTHDEMKRMLLPSDTAVDSVRDWLESAGVHNIQVDADWVKFHTTVNKANALLDADFKWYVSEAKHIRRLRTLQYSIPDALVSHINMIQPTTRFGQIQPNRATMRSKPKHADETFLTAATLAQNTSHCDSIITPHCLKQLYNIGDYQADPKSGSKVGFASYLEEYARYADLERFEQHLAPNAIGQNFSVVQFNGGLNDQLSLSDSGEANLDLQYILGVSAPVPVTEYSTGGRGELVPDLSSPDPNDNSNEPYLDFLQGILKLDNSDLPQVISTSYGEDEQTIPVPYARTVCNLYAQLGSRGVSVIFSSGDSGVGAACLTNDGTNRTHFPPQFPASCPWVTSVGATSKTSPEQAVSFSSGGFSDLWPRPSYQQAAVQTYLTQHLGNKFSGLFNASGRAFPDVAAQGVNYAVYDKGMLGQFDGTSCSAPTFSGVIALLNDARLRAGLPVMGFLNPFLYGVGSESGALNDIVNGGSLGCDGRNRFGGTPNGSPVVPFASWNATTGWDPVSGLGTPDFAKLRGVALGEAKAYGN</sequence>
<accession>A0A7R7WA74</accession>
<keyword evidence="9 15" id="KW-0378">Hydrolase</keyword>
<dbReference type="PANTHER" id="PTHR14218:SF15">
    <property type="entry name" value="TRIPEPTIDYL-PEPTIDASE 1"/>
    <property type="match status" value="1"/>
</dbReference>
<feature type="binding site" evidence="15">
    <location>
        <position position="609"/>
    </location>
    <ligand>
        <name>Ca(2+)</name>
        <dbReference type="ChEBI" id="CHEBI:29108"/>
    </ligand>
</feature>
<dbReference type="KEGG" id="aluc:AKAW2_40930A"/>
<dbReference type="OrthoDB" id="409122at2759"/>
<feature type="binding site" evidence="15">
    <location>
        <position position="573"/>
    </location>
    <ligand>
        <name>Ca(2+)</name>
        <dbReference type="ChEBI" id="CHEBI:29108"/>
    </ligand>
</feature>
<evidence type="ECO:0000256" key="11">
    <source>
        <dbReference type="ARBA" id="ARBA00022837"/>
    </source>
</evidence>
<dbReference type="CDD" id="cd11377">
    <property type="entry name" value="Pro-peptidase_S53"/>
    <property type="match status" value="1"/>
</dbReference>
<comment type="catalytic activity">
    <reaction evidence="1">
        <text>Release of an N-terminal tripeptide from a polypeptide.</text>
        <dbReference type="EC" id="3.4.14.10"/>
    </reaction>
</comment>
<dbReference type="RefSeq" id="XP_041543010.1">
    <property type="nucleotide sequence ID" value="XM_041689313.1"/>
</dbReference>
<evidence type="ECO:0000256" key="4">
    <source>
        <dbReference type="ARBA" id="ARBA00012462"/>
    </source>
</evidence>
<feature type="region of interest" description="Disordered" evidence="16">
    <location>
        <begin position="334"/>
        <end position="353"/>
    </location>
</feature>
<evidence type="ECO:0000256" key="6">
    <source>
        <dbReference type="ARBA" id="ARBA00022670"/>
    </source>
</evidence>
<dbReference type="GO" id="GO:0006508">
    <property type="term" value="P:proteolysis"/>
    <property type="evidence" value="ECO:0007669"/>
    <property type="project" value="UniProtKB-KW"/>
</dbReference>
<feature type="active site" description="Charge relay system" evidence="15">
    <location>
        <position position="528"/>
    </location>
</feature>
<keyword evidence="13" id="KW-0865">Zymogen</keyword>
<dbReference type="InterPro" id="IPR036852">
    <property type="entry name" value="Peptidase_S8/S53_dom_sf"/>
</dbReference>
<evidence type="ECO:0000256" key="10">
    <source>
        <dbReference type="ARBA" id="ARBA00022825"/>
    </source>
</evidence>
<keyword evidence="14" id="KW-0325">Glycoprotein</keyword>
<organism evidence="19 20">
    <name type="scientific">Aspergillus kawachii</name>
    <name type="common">White koji mold</name>
    <name type="synonym">Aspergillus awamori var. kawachi</name>
    <dbReference type="NCBI Taxonomy" id="1069201"/>
    <lineage>
        <taxon>Eukaryota</taxon>
        <taxon>Fungi</taxon>
        <taxon>Dikarya</taxon>
        <taxon>Ascomycota</taxon>
        <taxon>Pezizomycotina</taxon>
        <taxon>Eurotiomycetes</taxon>
        <taxon>Eurotiomycetidae</taxon>
        <taxon>Eurotiales</taxon>
        <taxon>Aspergillaceae</taxon>
        <taxon>Aspergillus</taxon>
        <taxon>Aspergillus subgen. Circumdati</taxon>
    </lineage>
</organism>
<keyword evidence="12" id="KW-0843">Virulence</keyword>
<comment type="subcellular location">
    <subcellularLocation>
        <location evidence="3">Secreted</location>
        <location evidence="3">Extracellular space</location>
    </subcellularLocation>
</comment>
<dbReference type="InterPro" id="IPR050819">
    <property type="entry name" value="Tripeptidyl-peptidase_I"/>
</dbReference>
<dbReference type="SUPFAM" id="SSF54897">
    <property type="entry name" value="Protease propeptides/inhibitors"/>
    <property type="match status" value="1"/>
</dbReference>
<protein>
    <recommendedName>
        <fullName evidence="4">tripeptidyl-peptidase II</fullName>
        <ecNumber evidence="4">3.4.14.10</ecNumber>
    </recommendedName>
</protein>
<dbReference type="EMBL" id="AP024428">
    <property type="protein sequence ID" value="BCR99247.1"/>
    <property type="molecule type" value="Genomic_DNA"/>
</dbReference>
<proteinExistence type="predicted"/>
<dbReference type="GO" id="GO:0046872">
    <property type="term" value="F:metal ion binding"/>
    <property type="evidence" value="ECO:0007669"/>
    <property type="project" value="UniProtKB-UniRule"/>
</dbReference>
<comment type="function">
    <text evidence="2">Secreted tripeptidyl-peptidase which degrades proteins at acidic pHs and is involved in virulence.</text>
</comment>
<feature type="binding site" evidence="15">
    <location>
        <position position="607"/>
    </location>
    <ligand>
        <name>Ca(2+)</name>
        <dbReference type="ChEBI" id="CHEBI:29108"/>
    </ligand>
</feature>
<dbReference type="PROSITE" id="PS51695">
    <property type="entry name" value="SEDOLISIN"/>
    <property type="match status" value="1"/>
</dbReference>
<keyword evidence="5" id="KW-0964">Secreted</keyword>
<dbReference type="SUPFAM" id="SSF52743">
    <property type="entry name" value="Subtilisin-like"/>
    <property type="match status" value="1"/>
</dbReference>
<feature type="domain" description="Peptidase S53" evidence="18">
    <location>
        <begin position="236"/>
        <end position="629"/>
    </location>
</feature>
<feature type="chain" id="PRO_5030554928" description="tripeptidyl-peptidase II" evidence="17">
    <location>
        <begin position="27"/>
        <end position="635"/>
    </location>
</feature>
<feature type="signal peptide" evidence="17">
    <location>
        <begin position="1"/>
        <end position="26"/>
    </location>
</feature>
<keyword evidence="10 15" id="KW-0720">Serine protease</keyword>
<dbReference type="GO" id="GO:0005576">
    <property type="term" value="C:extracellular region"/>
    <property type="evidence" value="ECO:0007669"/>
    <property type="project" value="UniProtKB-SubCell"/>
</dbReference>
<dbReference type="InterPro" id="IPR023828">
    <property type="entry name" value="Peptidase_S8_Ser-AS"/>
</dbReference>
<dbReference type="InterPro" id="IPR015366">
    <property type="entry name" value="S53_propep"/>
</dbReference>
<reference evidence="19" key="2">
    <citation type="submission" date="2021-02" db="EMBL/GenBank/DDBJ databases">
        <title>Aspergillus luchuensis mut. kawachii IFO 4304 genome sequence.</title>
        <authorList>
            <person name="Mori K."/>
            <person name="Kadooka C."/>
            <person name="Goto M."/>
            <person name="Futagami T."/>
        </authorList>
    </citation>
    <scope>NUCLEOTIDE SEQUENCE</scope>
    <source>
        <strain evidence="19">IFO 4308</strain>
    </source>
</reference>
<dbReference type="GO" id="GO:0004252">
    <property type="term" value="F:serine-type endopeptidase activity"/>
    <property type="evidence" value="ECO:0007669"/>
    <property type="project" value="UniProtKB-UniRule"/>
</dbReference>
<evidence type="ECO:0000313" key="19">
    <source>
        <dbReference type="EMBL" id="BCR99247.1"/>
    </source>
</evidence>
<reference evidence="19" key="1">
    <citation type="submission" date="2021-01" db="EMBL/GenBank/DDBJ databases">
        <authorList>
            <consortium name="Aspergillus luchuensis mut. kawachii IFO 4304 genome sequencing consortium"/>
            <person name="Kazuki M."/>
            <person name="Futagami T."/>
        </authorList>
    </citation>
    <scope>NUCLEOTIDE SEQUENCE</scope>
    <source>
        <strain evidence="19">IFO 4308</strain>
    </source>
</reference>
<evidence type="ECO:0000256" key="9">
    <source>
        <dbReference type="ARBA" id="ARBA00022801"/>
    </source>
</evidence>
<evidence type="ECO:0000256" key="17">
    <source>
        <dbReference type="SAM" id="SignalP"/>
    </source>
</evidence>
<evidence type="ECO:0000256" key="13">
    <source>
        <dbReference type="ARBA" id="ARBA00023145"/>
    </source>
</evidence>
<gene>
    <name evidence="19" type="primary">SED2</name>
    <name evidence="19" type="ORF">AKAW2_40930A</name>
</gene>
<dbReference type="FunFam" id="3.40.50.200:FF:000015">
    <property type="entry name" value="Tripeptidyl peptidase A"/>
    <property type="match status" value="1"/>
</dbReference>
<evidence type="ECO:0000256" key="14">
    <source>
        <dbReference type="ARBA" id="ARBA00023180"/>
    </source>
</evidence>